<feature type="non-terminal residue" evidence="2">
    <location>
        <position position="110"/>
    </location>
</feature>
<feature type="compositionally biased region" description="Basic and acidic residues" evidence="1">
    <location>
        <begin position="92"/>
        <end position="104"/>
    </location>
</feature>
<keyword evidence="3" id="KW-1185">Reference proteome</keyword>
<dbReference type="Proteomes" id="UP000789901">
    <property type="component" value="Unassembled WGS sequence"/>
</dbReference>
<feature type="non-terminal residue" evidence="2">
    <location>
        <position position="1"/>
    </location>
</feature>
<sequence>DTIKGAARILIEKSIYSTEDQIKSESKPNYRAVRVNSKADVLFKIYKRPRVEITKIERNDQDDLSNDSKEAENEPENNDSRASSSSSSDDDNGSKKEMDDDSKKKWMKVM</sequence>
<feature type="compositionally biased region" description="Basic and acidic residues" evidence="1">
    <location>
        <begin position="54"/>
        <end position="72"/>
    </location>
</feature>
<evidence type="ECO:0000256" key="1">
    <source>
        <dbReference type="SAM" id="MobiDB-lite"/>
    </source>
</evidence>
<comment type="caution">
    <text evidence="2">The sequence shown here is derived from an EMBL/GenBank/DDBJ whole genome shotgun (WGS) entry which is preliminary data.</text>
</comment>
<organism evidence="2 3">
    <name type="scientific">Gigaspora margarita</name>
    <dbReference type="NCBI Taxonomy" id="4874"/>
    <lineage>
        <taxon>Eukaryota</taxon>
        <taxon>Fungi</taxon>
        <taxon>Fungi incertae sedis</taxon>
        <taxon>Mucoromycota</taxon>
        <taxon>Glomeromycotina</taxon>
        <taxon>Glomeromycetes</taxon>
        <taxon>Diversisporales</taxon>
        <taxon>Gigasporaceae</taxon>
        <taxon>Gigaspora</taxon>
    </lineage>
</organism>
<dbReference type="EMBL" id="CAJVQB010024112">
    <property type="protein sequence ID" value="CAG8803369.1"/>
    <property type="molecule type" value="Genomic_DNA"/>
</dbReference>
<proteinExistence type="predicted"/>
<evidence type="ECO:0000313" key="3">
    <source>
        <dbReference type="Proteomes" id="UP000789901"/>
    </source>
</evidence>
<reference evidence="2 3" key="1">
    <citation type="submission" date="2021-06" db="EMBL/GenBank/DDBJ databases">
        <authorList>
            <person name="Kallberg Y."/>
            <person name="Tangrot J."/>
            <person name="Rosling A."/>
        </authorList>
    </citation>
    <scope>NUCLEOTIDE SEQUENCE [LARGE SCALE GENOMIC DNA]</scope>
    <source>
        <strain evidence="2 3">120-4 pot B 10/14</strain>
    </source>
</reference>
<evidence type="ECO:0000313" key="2">
    <source>
        <dbReference type="EMBL" id="CAG8803369.1"/>
    </source>
</evidence>
<accession>A0ABN7VWA4</accession>
<gene>
    <name evidence="2" type="ORF">GMARGA_LOCUS23634</name>
</gene>
<name>A0ABN7VWA4_GIGMA</name>
<feature type="region of interest" description="Disordered" evidence="1">
    <location>
        <begin position="54"/>
        <end position="110"/>
    </location>
</feature>
<protein>
    <submittedName>
        <fullName evidence="2">31576_t:CDS:1</fullName>
    </submittedName>
</protein>